<dbReference type="AlphaFoldDB" id="A0A3N1NMY0"/>
<organism evidence="9 10">
    <name type="scientific">Marinimicrobium koreense</name>
    <dbReference type="NCBI Taxonomy" id="306545"/>
    <lineage>
        <taxon>Bacteria</taxon>
        <taxon>Pseudomonadati</taxon>
        <taxon>Pseudomonadota</taxon>
        <taxon>Gammaproteobacteria</taxon>
        <taxon>Cellvibrionales</taxon>
        <taxon>Cellvibrionaceae</taxon>
        <taxon>Marinimicrobium</taxon>
    </lineage>
</organism>
<comment type="caution">
    <text evidence="9">The sequence shown here is derived from an EMBL/GenBank/DDBJ whole genome shotgun (WGS) entry which is preliminary data.</text>
</comment>
<evidence type="ECO:0000313" key="10">
    <source>
        <dbReference type="Proteomes" id="UP000273643"/>
    </source>
</evidence>
<reference evidence="9 10" key="1">
    <citation type="submission" date="2018-11" db="EMBL/GenBank/DDBJ databases">
        <title>Genomic Encyclopedia of Type Strains, Phase IV (KMG-IV): sequencing the most valuable type-strain genomes for metagenomic binning, comparative biology and taxonomic classification.</title>
        <authorList>
            <person name="Goeker M."/>
        </authorList>
    </citation>
    <scope>NUCLEOTIDE SEQUENCE [LARGE SCALE GENOMIC DNA]</scope>
    <source>
        <strain evidence="9 10">DSM 16974</strain>
    </source>
</reference>
<feature type="transmembrane region" description="Helical" evidence="8">
    <location>
        <begin position="50"/>
        <end position="69"/>
    </location>
</feature>
<keyword evidence="5 8" id="KW-1133">Transmembrane helix</keyword>
<feature type="transmembrane region" description="Helical" evidence="8">
    <location>
        <begin position="166"/>
        <end position="188"/>
    </location>
</feature>
<dbReference type="NCBIfam" id="TIGR01065">
    <property type="entry name" value="hlyIII"/>
    <property type="match status" value="1"/>
</dbReference>
<dbReference type="InterPro" id="IPR004254">
    <property type="entry name" value="AdipoR/HlyIII-related"/>
</dbReference>
<feature type="transmembrane region" description="Helical" evidence="8">
    <location>
        <begin position="90"/>
        <end position="108"/>
    </location>
</feature>
<feature type="transmembrane region" description="Helical" evidence="8">
    <location>
        <begin position="21"/>
        <end position="44"/>
    </location>
</feature>
<dbReference type="GO" id="GO:0140911">
    <property type="term" value="F:pore-forming activity"/>
    <property type="evidence" value="ECO:0007669"/>
    <property type="project" value="InterPro"/>
</dbReference>
<feature type="binding site" evidence="7">
    <location>
        <position position="200"/>
    </location>
    <ligand>
        <name>Zn(2+)</name>
        <dbReference type="ChEBI" id="CHEBI:29105"/>
    </ligand>
</feature>
<comment type="similarity">
    <text evidence="2">Belongs to the UPF0073 (Hly-III) family.</text>
</comment>
<evidence type="ECO:0000256" key="2">
    <source>
        <dbReference type="ARBA" id="ARBA00008488"/>
    </source>
</evidence>
<evidence type="ECO:0000256" key="6">
    <source>
        <dbReference type="ARBA" id="ARBA00023136"/>
    </source>
</evidence>
<keyword evidence="7" id="KW-0862">Zinc</keyword>
<feature type="transmembrane region" description="Helical" evidence="8">
    <location>
        <begin position="140"/>
        <end position="160"/>
    </location>
</feature>
<dbReference type="OrthoDB" id="9813689at2"/>
<sequence length="219" mass="23718">MNTATQALKGRLQTVGEEAANTISHGIGLIAAIIATPFMVARAIRLEDPAFVVGVSIFCATMIVLYLASSVYHMLPQGRAKRICKDIDHSAIYLLIAGTYTPFTLGALSGPWGWTLFGIIWALAAFGVLMKSLRKLHHPVLSVGLYLVMGWMVLVAMHPLTREVPAAGIAWLVAGGASYTLGVVFYVMDSKVKFAHFVWHLFVLGGTLCHFVAVFGYAH</sequence>
<keyword evidence="3" id="KW-1003">Cell membrane</keyword>
<accession>A0A3N1NMY0</accession>
<dbReference type="GO" id="GO:0046872">
    <property type="term" value="F:metal ion binding"/>
    <property type="evidence" value="ECO:0007669"/>
    <property type="project" value="UniProtKB-KW"/>
</dbReference>
<dbReference type="Pfam" id="PF03006">
    <property type="entry name" value="HlyIII"/>
    <property type="match status" value="1"/>
</dbReference>
<feature type="binding site" evidence="7">
    <location>
        <position position="73"/>
    </location>
    <ligand>
        <name>Zn(2+)</name>
        <dbReference type="ChEBI" id="CHEBI:29105"/>
    </ligand>
</feature>
<dbReference type="RefSeq" id="WP_123638124.1">
    <property type="nucleotide sequence ID" value="NZ_RJUK01000001.1"/>
</dbReference>
<proteinExistence type="inferred from homology"/>
<evidence type="ECO:0000256" key="4">
    <source>
        <dbReference type="ARBA" id="ARBA00022692"/>
    </source>
</evidence>
<keyword evidence="10" id="KW-1185">Reference proteome</keyword>
<gene>
    <name evidence="9" type="ORF">EDC38_1695</name>
</gene>
<evidence type="ECO:0000256" key="5">
    <source>
        <dbReference type="ARBA" id="ARBA00022989"/>
    </source>
</evidence>
<dbReference type="InterPro" id="IPR005744">
    <property type="entry name" value="Hy-lIII"/>
</dbReference>
<evidence type="ECO:0000313" key="9">
    <source>
        <dbReference type="EMBL" id="ROQ21074.1"/>
    </source>
</evidence>
<keyword evidence="4 8" id="KW-0812">Transmembrane</keyword>
<dbReference type="GO" id="GO:0005886">
    <property type="term" value="C:plasma membrane"/>
    <property type="evidence" value="ECO:0007669"/>
    <property type="project" value="UniProtKB-SubCell"/>
</dbReference>
<name>A0A3N1NMY0_9GAMM</name>
<protein>
    <submittedName>
        <fullName evidence="9">Hemolysin III</fullName>
    </submittedName>
</protein>
<comment type="subcellular location">
    <subcellularLocation>
        <location evidence="1">Cell membrane</location>
        <topology evidence="1">Multi-pass membrane protein</topology>
    </subcellularLocation>
</comment>
<evidence type="ECO:0000256" key="3">
    <source>
        <dbReference type="ARBA" id="ARBA00022475"/>
    </source>
</evidence>
<keyword evidence="7" id="KW-0479">Metal-binding</keyword>
<dbReference type="EMBL" id="RJUK01000001">
    <property type="protein sequence ID" value="ROQ21074.1"/>
    <property type="molecule type" value="Genomic_DNA"/>
</dbReference>
<dbReference type="Proteomes" id="UP000273643">
    <property type="component" value="Unassembled WGS sequence"/>
</dbReference>
<evidence type="ECO:0000256" key="7">
    <source>
        <dbReference type="PIRSR" id="PIRSR604254-1"/>
    </source>
</evidence>
<dbReference type="PANTHER" id="PTHR20855:SF3">
    <property type="entry name" value="LD03007P"/>
    <property type="match status" value="1"/>
</dbReference>
<dbReference type="PANTHER" id="PTHR20855">
    <property type="entry name" value="ADIPOR/PROGESTIN RECEPTOR-RELATED"/>
    <property type="match status" value="1"/>
</dbReference>
<feature type="transmembrane region" description="Helical" evidence="8">
    <location>
        <begin position="197"/>
        <end position="218"/>
    </location>
</feature>
<keyword evidence="6 8" id="KW-0472">Membrane</keyword>
<feature type="binding site" evidence="7">
    <location>
        <position position="196"/>
    </location>
    <ligand>
        <name>Zn(2+)</name>
        <dbReference type="ChEBI" id="CHEBI:29105"/>
    </ligand>
</feature>
<feature type="transmembrane region" description="Helical" evidence="8">
    <location>
        <begin position="114"/>
        <end position="133"/>
    </location>
</feature>
<evidence type="ECO:0000256" key="8">
    <source>
        <dbReference type="SAM" id="Phobius"/>
    </source>
</evidence>
<evidence type="ECO:0000256" key="1">
    <source>
        <dbReference type="ARBA" id="ARBA00004651"/>
    </source>
</evidence>